<evidence type="ECO:0000259" key="9">
    <source>
        <dbReference type="Pfam" id="PF16916"/>
    </source>
</evidence>
<evidence type="ECO:0000256" key="1">
    <source>
        <dbReference type="ARBA" id="ARBA00004141"/>
    </source>
</evidence>
<protein>
    <submittedName>
        <fullName evidence="10">Cation transporter</fullName>
    </submittedName>
</protein>
<feature type="domain" description="Cation efflux protein transmembrane" evidence="8">
    <location>
        <begin position="18"/>
        <end position="212"/>
    </location>
</feature>
<comment type="similarity">
    <text evidence="2">Belongs to the cation diffusion facilitator (CDF) transporter (TC 2.A.4) family.</text>
</comment>
<evidence type="ECO:0000256" key="2">
    <source>
        <dbReference type="ARBA" id="ARBA00008114"/>
    </source>
</evidence>
<dbReference type="InterPro" id="IPR027469">
    <property type="entry name" value="Cation_efflux_TMD_sf"/>
</dbReference>
<evidence type="ECO:0000259" key="8">
    <source>
        <dbReference type="Pfam" id="PF01545"/>
    </source>
</evidence>
<feature type="transmembrane region" description="Helical" evidence="7">
    <location>
        <begin position="89"/>
        <end position="107"/>
    </location>
</feature>
<reference evidence="11" key="1">
    <citation type="submission" date="2023-07" db="EMBL/GenBank/DDBJ databases">
        <title>Verminephrobacter genomes.</title>
        <authorList>
            <person name="Lund M.B."/>
        </authorList>
    </citation>
    <scope>NUCLEOTIDE SEQUENCE [LARGE SCALE GENOMIC DNA]</scope>
    <source>
        <strain evidence="11">AtM5-05</strain>
    </source>
</reference>
<dbReference type="Proteomes" id="UP001208935">
    <property type="component" value="Unassembled WGS sequence"/>
</dbReference>
<accession>A0ABT3KWL2</accession>
<evidence type="ECO:0000256" key="7">
    <source>
        <dbReference type="SAM" id="Phobius"/>
    </source>
</evidence>
<feature type="transmembrane region" description="Helical" evidence="7">
    <location>
        <begin position="119"/>
        <end position="141"/>
    </location>
</feature>
<keyword evidence="3" id="KW-0813">Transport</keyword>
<dbReference type="Gene3D" id="1.20.1510.10">
    <property type="entry name" value="Cation efflux protein transmembrane domain"/>
    <property type="match status" value="1"/>
</dbReference>
<sequence length="312" mass="33736">MPTCATAPYRWLTPRHLLWASVAVALITIALKTLAWYVTDSVGLLSDAMESFVNLASAMFALAMVTVAQRPADDDHPYGHHKAEYFSSGFEGILIVGVSAGIFWAAGHRLLDPQPIAQVGWGLGLSVLSSALNGLLAWVMYRSARVHRSIALEADARHLVTDVWTSAGVLVGIVGVSLTGWLWLDALAAIGVALNILKEGVELVWRSSQGLMDSAVEPEAQVRIDATLQQFVQLQPPGAVRFDHVSTRRAGQRQFVDLHLHLPADWSLRHAAELRGQVEQALMRAVPGLRATIELLPADMETYGAGLQGGAE</sequence>
<feature type="transmembrane region" description="Helical" evidence="7">
    <location>
        <begin position="162"/>
        <end position="184"/>
    </location>
</feature>
<keyword evidence="5 7" id="KW-1133">Transmembrane helix</keyword>
<evidence type="ECO:0000256" key="6">
    <source>
        <dbReference type="ARBA" id="ARBA00023136"/>
    </source>
</evidence>
<name>A0ABT3KWL2_9BURK</name>
<comment type="subcellular location">
    <subcellularLocation>
        <location evidence="1">Membrane</location>
        <topology evidence="1">Multi-pass membrane protein</topology>
    </subcellularLocation>
</comment>
<evidence type="ECO:0000256" key="3">
    <source>
        <dbReference type="ARBA" id="ARBA00022448"/>
    </source>
</evidence>
<evidence type="ECO:0000256" key="4">
    <source>
        <dbReference type="ARBA" id="ARBA00022692"/>
    </source>
</evidence>
<dbReference type="NCBIfam" id="TIGR01297">
    <property type="entry name" value="CDF"/>
    <property type="match status" value="1"/>
</dbReference>
<comment type="caution">
    <text evidence="10">The sequence shown here is derived from an EMBL/GenBank/DDBJ whole genome shotgun (WGS) entry which is preliminary data.</text>
</comment>
<dbReference type="SUPFAM" id="SSF161111">
    <property type="entry name" value="Cation efflux protein transmembrane domain-like"/>
    <property type="match status" value="1"/>
</dbReference>
<dbReference type="InterPro" id="IPR027470">
    <property type="entry name" value="Cation_efflux_CTD"/>
</dbReference>
<keyword evidence="6 7" id="KW-0472">Membrane</keyword>
<keyword evidence="4 7" id="KW-0812">Transmembrane</keyword>
<evidence type="ECO:0000313" key="11">
    <source>
        <dbReference type="Proteomes" id="UP001208935"/>
    </source>
</evidence>
<dbReference type="InterPro" id="IPR002524">
    <property type="entry name" value="Cation_efflux"/>
</dbReference>
<feature type="transmembrane region" description="Helical" evidence="7">
    <location>
        <begin position="17"/>
        <end position="39"/>
    </location>
</feature>
<feature type="domain" description="Cation efflux protein cytoplasmic" evidence="9">
    <location>
        <begin position="237"/>
        <end position="295"/>
    </location>
</feature>
<proteinExistence type="inferred from homology"/>
<dbReference type="PANTHER" id="PTHR43840">
    <property type="entry name" value="MITOCHONDRIAL METAL TRANSPORTER 1-RELATED"/>
    <property type="match status" value="1"/>
</dbReference>
<organism evidence="10 11">
    <name type="scientific">Verminephrobacter aporrectodeae subsp. tuberculatae</name>
    <dbReference type="NCBI Taxonomy" id="1110392"/>
    <lineage>
        <taxon>Bacteria</taxon>
        <taxon>Pseudomonadati</taxon>
        <taxon>Pseudomonadota</taxon>
        <taxon>Betaproteobacteria</taxon>
        <taxon>Burkholderiales</taxon>
        <taxon>Comamonadaceae</taxon>
        <taxon>Verminephrobacter</taxon>
    </lineage>
</organism>
<dbReference type="SUPFAM" id="SSF160240">
    <property type="entry name" value="Cation efflux protein cytoplasmic domain-like"/>
    <property type="match status" value="1"/>
</dbReference>
<dbReference type="InterPro" id="IPR050291">
    <property type="entry name" value="CDF_Transporter"/>
</dbReference>
<dbReference type="EMBL" id="QZCW01000002">
    <property type="protein sequence ID" value="MCW5322190.1"/>
    <property type="molecule type" value="Genomic_DNA"/>
</dbReference>
<keyword evidence="11" id="KW-1185">Reference proteome</keyword>
<dbReference type="RefSeq" id="WP_265282542.1">
    <property type="nucleotide sequence ID" value="NZ_QZCW01000002.1"/>
</dbReference>
<dbReference type="Pfam" id="PF01545">
    <property type="entry name" value="Cation_efflux"/>
    <property type="match status" value="1"/>
</dbReference>
<dbReference type="InterPro" id="IPR058533">
    <property type="entry name" value="Cation_efflux_TM"/>
</dbReference>
<dbReference type="Gene3D" id="3.30.70.1350">
    <property type="entry name" value="Cation efflux protein, cytoplasmic domain"/>
    <property type="match status" value="1"/>
</dbReference>
<evidence type="ECO:0000313" key="10">
    <source>
        <dbReference type="EMBL" id="MCW5322190.1"/>
    </source>
</evidence>
<dbReference type="PANTHER" id="PTHR43840:SF15">
    <property type="entry name" value="MITOCHONDRIAL METAL TRANSPORTER 1-RELATED"/>
    <property type="match status" value="1"/>
</dbReference>
<feature type="transmembrane region" description="Helical" evidence="7">
    <location>
        <begin position="51"/>
        <end position="68"/>
    </location>
</feature>
<dbReference type="InterPro" id="IPR036837">
    <property type="entry name" value="Cation_efflux_CTD_sf"/>
</dbReference>
<dbReference type="Pfam" id="PF16916">
    <property type="entry name" value="ZT_dimer"/>
    <property type="match status" value="1"/>
</dbReference>
<gene>
    <name evidence="10" type="ORF">D5039_13825</name>
</gene>
<evidence type="ECO:0000256" key="5">
    <source>
        <dbReference type="ARBA" id="ARBA00022989"/>
    </source>
</evidence>